<evidence type="ECO:0000313" key="9">
    <source>
        <dbReference type="Proteomes" id="UP000606274"/>
    </source>
</evidence>
<evidence type="ECO:0000256" key="1">
    <source>
        <dbReference type="ARBA" id="ARBA00004236"/>
    </source>
</evidence>
<sequence>MEERGQEEMDEDKNEAVRGVHVEREDRSRESRDLHPDPPTDRSGPAVSECARERAMGTWRGPAPFLLCLAVALSAEPACWQAVLRCHDERDCELAYTQYLVACDANIRGALRRCPSHCVGALVLLNQTARGPDLETCDCGADAECRRAKRAIEPCLPRAHARGAAGIGCTEARQRCEEETACRAALSAYLAHCGQLFNGRMCAARCRAAIEELRLLPDGAPLERCVCDGVERPFCEVVKDNMSRLCALPDRALAPDQDVPDDAYEDEDYELKVERDADTAAVGLPSRAWRSSSHLALFLGSLTLTFLRV</sequence>
<dbReference type="PANTHER" id="PTHR16840">
    <property type="entry name" value="GROWTH ARREST-SPECIFIC PROTEIN 1"/>
    <property type="match status" value="1"/>
</dbReference>
<evidence type="ECO:0000256" key="3">
    <source>
        <dbReference type="ARBA" id="ARBA00022729"/>
    </source>
</evidence>
<feature type="domain" description="GDNF/GAS1" evidence="7">
    <location>
        <begin position="169"/>
        <end position="246"/>
    </location>
</feature>
<comment type="subcellular location">
    <subcellularLocation>
        <location evidence="1">Cell membrane</location>
    </subcellularLocation>
</comment>
<dbReference type="GO" id="GO:0051726">
    <property type="term" value="P:regulation of cell cycle"/>
    <property type="evidence" value="ECO:0007669"/>
    <property type="project" value="InterPro"/>
</dbReference>
<name>A0A8T0AYR8_SILME</name>
<dbReference type="EMBL" id="JABFDY010000013">
    <property type="protein sequence ID" value="KAF7698837.1"/>
    <property type="molecule type" value="Genomic_DNA"/>
</dbReference>
<evidence type="ECO:0000256" key="6">
    <source>
        <dbReference type="SAM" id="MobiDB-lite"/>
    </source>
</evidence>
<dbReference type="InterPro" id="IPR016017">
    <property type="entry name" value="GDNF/GAS1"/>
</dbReference>
<dbReference type="Pfam" id="PF02351">
    <property type="entry name" value="GDNF"/>
    <property type="match status" value="1"/>
</dbReference>
<evidence type="ECO:0000256" key="2">
    <source>
        <dbReference type="ARBA" id="ARBA00022475"/>
    </source>
</evidence>
<accession>A0A8T0AYR8</accession>
<comment type="caution">
    <text evidence="8">The sequence shown here is derived from an EMBL/GenBank/DDBJ whole genome shotgun (WGS) entry which is preliminary data.</text>
</comment>
<feature type="domain" description="GDNF/GAS1" evidence="7">
    <location>
        <begin position="79"/>
        <end position="155"/>
    </location>
</feature>
<gene>
    <name evidence="8" type="ORF">HF521_003579</name>
</gene>
<feature type="compositionally biased region" description="Basic and acidic residues" evidence="6">
    <location>
        <begin position="14"/>
        <end position="40"/>
    </location>
</feature>
<dbReference type="InterPro" id="IPR037193">
    <property type="entry name" value="GDNF_alpha"/>
</dbReference>
<dbReference type="PANTHER" id="PTHR16840:SF8">
    <property type="entry name" value="GROWTH ARREST-SPECIFIC PROTEIN 1-LIKE"/>
    <property type="match status" value="1"/>
</dbReference>
<keyword evidence="5" id="KW-0325">Glycoprotein</keyword>
<reference evidence="8" key="1">
    <citation type="submission" date="2020-08" db="EMBL/GenBank/DDBJ databases">
        <title>Chromosome-level assembly of Southern catfish (Silurus meridionalis) provides insights into visual adaptation to the nocturnal and benthic lifestyles.</title>
        <authorList>
            <person name="Zhang Y."/>
            <person name="Wang D."/>
            <person name="Peng Z."/>
        </authorList>
    </citation>
    <scope>NUCLEOTIDE SEQUENCE</scope>
    <source>
        <strain evidence="8">SWU-2019-XX</strain>
        <tissue evidence="8">Muscle</tissue>
    </source>
</reference>
<keyword evidence="4" id="KW-0472">Membrane</keyword>
<keyword evidence="9" id="KW-1185">Reference proteome</keyword>
<evidence type="ECO:0000259" key="7">
    <source>
        <dbReference type="SMART" id="SM00907"/>
    </source>
</evidence>
<dbReference type="InterPro" id="IPR039596">
    <property type="entry name" value="GAS1"/>
</dbReference>
<protein>
    <recommendedName>
        <fullName evidence="7">GDNF/GAS1 domain-containing protein</fullName>
    </recommendedName>
</protein>
<evidence type="ECO:0000313" key="8">
    <source>
        <dbReference type="EMBL" id="KAF7698837.1"/>
    </source>
</evidence>
<dbReference type="Proteomes" id="UP000606274">
    <property type="component" value="Unassembled WGS sequence"/>
</dbReference>
<dbReference type="SMART" id="SM00907">
    <property type="entry name" value="GDNF"/>
    <property type="match status" value="2"/>
</dbReference>
<dbReference type="SUPFAM" id="SSF110035">
    <property type="entry name" value="GDNF receptor-like"/>
    <property type="match status" value="1"/>
</dbReference>
<keyword evidence="2" id="KW-1003">Cell membrane</keyword>
<feature type="region of interest" description="Disordered" evidence="6">
    <location>
        <begin position="1"/>
        <end position="49"/>
    </location>
</feature>
<dbReference type="AlphaFoldDB" id="A0A8T0AYR8"/>
<organism evidence="8 9">
    <name type="scientific">Silurus meridionalis</name>
    <name type="common">Southern catfish</name>
    <name type="synonym">Silurus soldatovi meridionalis</name>
    <dbReference type="NCBI Taxonomy" id="175797"/>
    <lineage>
        <taxon>Eukaryota</taxon>
        <taxon>Metazoa</taxon>
        <taxon>Chordata</taxon>
        <taxon>Craniata</taxon>
        <taxon>Vertebrata</taxon>
        <taxon>Euteleostomi</taxon>
        <taxon>Actinopterygii</taxon>
        <taxon>Neopterygii</taxon>
        <taxon>Teleostei</taxon>
        <taxon>Ostariophysi</taxon>
        <taxon>Siluriformes</taxon>
        <taxon>Siluridae</taxon>
        <taxon>Silurus</taxon>
    </lineage>
</organism>
<dbReference type="GO" id="GO:0005886">
    <property type="term" value="C:plasma membrane"/>
    <property type="evidence" value="ECO:0007669"/>
    <property type="project" value="UniProtKB-SubCell"/>
</dbReference>
<evidence type="ECO:0000256" key="5">
    <source>
        <dbReference type="ARBA" id="ARBA00023180"/>
    </source>
</evidence>
<evidence type="ECO:0000256" key="4">
    <source>
        <dbReference type="ARBA" id="ARBA00023136"/>
    </source>
</evidence>
<keyword evidence="3" id="KW-0732">Signal</keyword>
<proteinExistence type="predicted"/>